<comment type="caution">
    <text evidence="3">The sequence shown here is derived from an EMBL/GenBank/DDBJ whole genome shotgun (WGS) entry which is preliminary data.</text>
</comment>
<comment type="similarity">
    <text evidence="1">Belongs to the MoeA family.</text>
</comment>
<sequence>MPRTIDEHAHAVAALLREGLAHRRAETLAVDAALLAASPERHLGRILAEDVRAPIDLPPFDNSQMDGFAVRAADLGPGERRCRSAR</sequence>
<organism evidence="3 4">
    <name type="scientific">Arenivirga flava</name>
    <dbReference type="NCBI Taxonomy" id="1930060"/>
    <lineage>
        <taxon>Bacteria</taxon>
        <taxon>Bacillati</taxon>
        <taxon>Actinomycetota</taxon>
        <taxon>Actinomycetes</taxon>
        <taxon>Micrococcales</taxon>
        <taxon>Microbacteriaceae</taxon>
        <taxon>Arenivirga</taxon>
    </lineage>
</organism>
<keyword evidence="1" id="KW-0501">Molybdenum cofactor biosynthesis</keyword>
<dbReference type="AlphaFoldDB" id="A0AA37UJ11"/>
<keyword evidence="1" id="KW-0500">Molybdenum</keyword>
<dbReference type="SUPFAM" id="SSF63882">
    <property type="entry name" value="MoeA N-terminal region -like"/>
    <property type="match status" value="1"/>
</dbReference>
<dbReference type="PANTHER" id="PTHR10192">
    <property type="entry name" value="MOLYBDOPTERIN BIOSYNTHESIS PROTEIN"/>
    <property type="match status" value="1"/>
</dbReference>
<reference evidence="3 4" key="1">
    <citation type="journal article" date="2014" name="Int. J. Syst. Evol. Microbiol.">
        <title>Complete genome sequence of Corynebacterium casei LMG S-19264T (=DSM 44701T), isolated from a smear-ripened cheese.</title>
        <authorList>
            <consortium name="US DOE Joint Genome Institute (JGI-PGF)"/>
            <person name="Walter F."/>
            <person name="Albersmeier A."/>
            <person name="Kalinowski J."/>
            <person name="Ruckert C."/>
        </authorList>
    </citation>
    <scope>NUCLEOTIDE SEQUENCE [LARGE SCALE GENOMIC DNA]</scope>
    <source>
        <strain evidence="3 4">NBRC 112289</strain>
    </source>
</reference>
<accession>A0AA37UJ11</accession>
<dbReference type="Gene3D" id="3.90.105.10">
    <property type="entry name" value="Molybdopterin biosynthesis moea protein, domain 2"/>
    <property type="match status" value="1"/>
</dbReference>
<evidence type="ECO:0000259" key="2">
    <source>
        <dbReference type="Pfam" id="PF03453"/>
    </source>
</evidence>
<dbReference type="InterPro" id="IPR036135">
    <property type="entry name" value="MoeA_linker/N_sf"/>
</dbReference>
<keyword evidence="1" id="KW-0460">Magnesium</keyword>
<keyword evidence="1" id="KW-0808">Transferase</keyword>
<dbReference type="InterPro" id="IPR005110">
    <property type="entry name" value="MoeA_linker/N"/>
</dbReference>
<dbReference type="GO" id="GO:0005737">
    <property type="term" value="C:cytoplasm"/>
    <property type="evidence" value="ECO:0007669"/>
    <property type="project" value="TreeGrafter"/>
</dbReference>
<dbReference type="GO" id="GO:0006777">
    <property type="term" value="P:Mo-molybdopterin cofactor biosynthetic process"/>
    <property type="evidence" value="ECO:0007669"/>
    <property type="project" value="UniProtKB-UniRule"/>
</dbReference>
<protein>
    <recommendedName>
        <fullName evidence="1">Molybdopterin molybdenumtransferase</fullName>
        <ecNumber evidence="1">2.10.1.1</ecNumber>
    </recommendedName>
</protein>
<evidence type="ECO:0000256" key="1">
    <source>
        <dbReference type="RuleBase" id="RU365090"/>
    </source>
</evidence>
<evidence type="ECO:0000313" key="3">
    <source>
        <dbReference type="EMBL" id="GMA28601.1"/>
    </source>
</evidence>
<dbReference type="Gene3D" id="2.170.190.11">
    <property type="entry name" value="Molybdopterin biosynthesis moea protein, domain 3"/>
    <property type="match status" value="1"/>
</dbReference>
<keyword evidence="4" id="KW-1185">Reference proteome</keyword>
<dbReference type="EMBL" id="BSUL01000001">
    <property type="protein sequence ID" value="GMA28601.1"/>
    <property type="molecule type" value="Genomic_DNA"/>
</dbReference>
<dbReference type="GO" id="GO:0061599">
    <property type="term" value="F:molybdopterin molybdotransferase activity"/>
    <property type="evidence" value="ECO:0007669"/>
    <property type="project" value="UniProtKB-UniRule"/>
</dbReference>
<proteinExistence type="inferred from homology"/>
<comment type="catalytic activity">
    <reaction evidence="1">
        <text>adenylyl-molybdopterin + molybdate = Mo-molybdopterin + AMP + H(+)</text>
        <dbReference type="Rhea" id="RHEA:35047"/>
        <dbReference type="ChEBI" id="CHEBI:15378"/>
        <dbReference type="ChEBI" id="CHEBI:36264"/>
        <dbReference type="ChEBI" id="CHEBI:62727"/>
        <dbReference type="ChEBI" id="CHEBI:71302"/>
        <dbReference type="ChEBI" id="CHEBI:456215"/>
    </reaction>
</comment>
<dbReference type="GO" id="GO:0046872">
    <property type="term" value="F:metal ion binding"/>
    <property type="evidence" value="ECO:0007669"/>
    <property type="project" value="UniProtKB-UniRule"/>
</dbReference>
<dbReference type="RefSeq" id="WP_284231917.1">
    <property type="nucleotide sequence ID" value="NZ_BSUL01000001.1"/>
</dbReference>
<dbReference type="Proteomes" id="UP001157160">
    <property type="component" value="Unassembled WGS sequence"/>
</dbReference>
<dbReference type="PANTHER" id="PTHR10192:SF5">
    <property type="entry name" value="GEPHYRIN"/>
    <property type="match status" value="1"/>
</dbReference>
<comment type="cofactor">
    <cofactor evidence="1">
        <name>Mg(2+)</name>
        <dbReference type="ChEBI" id="CHEBI:18420"/>
    </cofactor>
</comment>
<evidence type="ECO:0000313" key="4">
    <source>
        <dbReference type="Proteomes" id="UP001157160"/>
    </source>
</evidence>
<keyword evidence="1" id="KW-0479">Metal-binding</keyword>
<dbReference type="Pfam" id="PF03453">
    <property type="entry name" value="MoeA_N"/>
    <property type="match status" value="1"/>
</dbReference>
<comment type="pathway">
    <text evidence="1">Cofactor biosynthesis; molybdopterin biosynthesis.</text>
</comment>
<dbReference type="EC" id="2.10.1.1" evidence="1"/>
<feature type="domain" description="MoeA N-terminal and linker" evidence="2">
    <location>
        <begin position="39"/>
        <end position="78"/>
    </location>
</feature>
<comment type="function">
    <text evidence="1">Catalyzes the insertion of molybdate into adenylated molybdopterin with the concomitant release of AMP.</text>
</comment>
<dbReference type="InterPro" id="IPR038987">
    <property type="entry name" value="MoeA-like"/>
</dbReference>
<gene>
    <name evidence="3" type="ORF">GCM10025874_18540</name>
</gene>
<name>A0AA37UJ11_9MICO</name>